<dbReference type="Proteomes" id="UP000193689">
    <property type="component" value="Unassembled WGS sequence"/>
</dbReference>
<sequence length="63" mass="7342">MHQRRVLVEFSKWLGWSGGTRRLIEYEFTSSHKQSAGRLLPSRRRPKLGSHRYVIMLSLSVSA</sequence>
<dbReference type="GeneID" id="63776939"/>
<evidence type="ECO:0000313" key="2">
    <source>
        <dbReference type="Proteomes" id="UP000193689"/>
    </source>
</evidence>
<keyword evidence="2" id="KW-1185">Reference proteome</keyword>
<protein>
    <submittedName>
        <fullName evidence="1">Uncharacterized protein</fullName>
    </submittedName>
</protein>
<comment type="caution">
    <text evidence="1">The sequence shown here is derived from an EMBL/GenBank/DDBJ whole genome shotgun (WGS) entry which is preliminary data.</text>
</comment>
<name>A0A1Y2DQR0_9PEZI</name>
<evidence type="ECO:0000313" key="1">
    <source>
        <dbReference type="EMBL" id="ORY61628.1"/>
    </source>
</evidence>
<dbReference type="InParanoid" id="A0A1Y2DQR0"/>
<dbReference type="AlphaFoldDB" id="A0A1Y2DQR0"/>
<reference evidence="1 2" key="1">
    <citation type="submission" date="2016-07" db="EMBL/GenBank/DDBJ databases">
        <title>Pervasive Adenine N6-methylation of Active Genes in Fungi.</title>
        <authorList>
            <consortium name="DOE Joint Genome Institute"/>
            <person name="Mondo S.J."/>
            <person name="Dannebaum R.O."/>
            <person name="Kuo R.C."/>
            <person name="Labutti K."/>
            <person name="Haridas S."/>
            <person name="Kuo A."/>
            <person name="Salamov A."/>
            <person name="Ahrendt S.R."/>
            <person name="Lipzen A."/>
            <person name="Sullivan W."/>
            <person name="Andreopoulos W.B."/>
            <person name="Clum A."/>
            <person name="Lindquist E."/>
            <person name="Daum C."/>
            <person name="Ramamoorthy G.K."/>
            <person name="Gryganskyi A."/>
            <person name="Culley D."/>
            <person name="Magnuson J.K."/>
            <person name="James T.Y."/>
            <person name="O'Malley M.A."/>
            <person name="Stajich J.E."/>
            <person name="Spatafora J.W."/>
            <person name="Visel A."/>
            <person name="Grigoriev I.V."/>
        </authorList>
    </citation>
    <scope>NUCLEOTIDE SEQUENCE [LARGE SCALE GENOMIC DNA]</scope>
    <source>
        <strain evidence="1 2">CBS 129021</strain>
    </source>
</reference>
<organism evidence="1 2">
    <name type="scientific">Pseudomassariella vexata</name>
    <dbReference type="NCBI Taxonomy" id="1141098"/>
    <lineage>
        <taxon>Eukaryota</taxon>
        <taxon>Fungi</taxon>
        <taxon>Dikarya</taxon>
        <taxon>Ascomycota</taxon>
        <taxon>Pezizomycotina</taxon>
        <taxon>Sordariomycetes</taxon>
        <taxon>Xylariomycetidae</taxon>
        <taxon>Amphisphaeriales</taxon>
        <taxon>Pseudomassariaceae</taxon>
        <taxon>Pseudomassariella</taxon>
    </lineage>
</organism>
<proteinExistence type="predicted"/>
<dbReference type="EMBL" id="MCFJ01000010">
    <property type="protein sequence ID" value="ORY61628.1"/>
    <property type="molecule type" value="Genomic_DNA"/>
</dbReference>
<gene>
    <name evidence="1" type="ORF">BCR38DRAFT_440735</name>
</gene>
<accession>A0A1Y2DQR0</accession>
<dbReference type="RefSeq" id="XP_040713705.1">
    <property type="nucleotide sequence ID" value="XM_040860727.1"/>
</dbReference>